<dbReference type="AlphaFoldDB" id="A0AB35RPZ9"/>
<protein>
    <submittedName>
        <fullName evidence="1">YfjI family protein</fullName>
    </submittedName>
</protein>
<comment type="caution">
    <text evidence="1">The sequence shown here is derived from an EMBL/GenBank/DDBJ whole genome shotgun (WGS) entry which is preliminary data.</text>
</comment>
<evidence type="ECO:0000313" key="2">
    <source>
        <dbReference type="Proteomes" id="UP001286589"/>
    </source>
</evidence>
<dbReference type="InterPro" id="IPR025048">
    <property type="entry name" value="DUF3987"/>
</dbReference>
<name>A0AB35RPZ9_9ENTR</name>
<sequence length="555" mass="64197">MDYPWWNSPWSSLQDDESIKLTTAHSIYEATGFPAHTLPPVLRDVVVALSRDVDAPIELISGTVLSAVSLACQGFIEIQIPDGKIKPCSIYNLILADSGERKSTIHALVMKPFLDFEKKDKEVWEDALKNYNIDMLIWNSHNKNVLKKINKKINQGEEYQAERQSLVFLNSQKPRQPKRMKLIYTDTTPEAMQRGLYDNIPSAGYISAEASVFFEGRAKNNLGFLNELWDGAPIEVERRSKESFSVVNARFSMLLLVQNDIFIQYFKKYGRRATGSGFLSRFLISAVPGGTIRRLSSTNPVNSQELTIFHERINELLLLIQKRYQYVKQENGQQIVDKSEEQDEQGNDIKIMGVVDEHNTRVLYLSQSAQRALEHFYNEIAMAAHHYRDNNTIKPWILKLAENTLRIAGLLQYFTDENKEEICDEIFFCSMNIAKYYYRNTINLFLTTFASPEEDADALYSWLKIKLSPTDVFKGVLDDLNQKRYDDDFPANTDNELKIQCIKRAEIQRLISKSYLRKDGARLNKAILRLEEDRKIYIKRQENTNGRITEYIFLQ</sequence>
<dbReference type="Pfam" id="PF13148">
    <property type="entry name" value="DUF3987"/>
    <property type="match status" value="1"/>
</dbReference>
<accession>A0AB35RPZ9</accession>
<proteinExistence type="predicted"/>
<reference evidence="1 2" key="1">
    <citation type="submission" date="2023-10" db="EMBL/GenBank/DDBJ databases">
        <title>Phytobacter spp. The emergence of a new genus of hospital-origin enterobacteria encoding carbapenemases in Argentina.</title>
        <authorList>
            <person name="Vay C."/>
            <person name="Almuzara M."/>
            <person name="Traglia G.M."/>
            <person name="Campos J."/>
        </authorList>
    </citation>
    <scope>NUCLEOTIDE SEQUENCE [LARGE SCALE GENOMIC DNA]</scope>
    <source>
        <strain evidence="1 2">CVMA36</strain>
    </source>
</reference>
<dbReference type="Proteomes" id="UP001286589">
    <property type="component" value="Unassembled WGS sequence"/>
</dbReference>
<dbReference type="RefSeq" id="WP_317101485.1">
    <property type="nucleotide sequence ID" value="NZ_JAWJAC010000003.1"/>
</dbReference>
<evidence type="ECO:0000313" key="1">
    <source>
        <dbReference type="EMBL" id="MDV2862127.1"/>
    </source>
</evidence>
<organism evidence="1 2">
    <name type="scientific">Phytobacter ursingii</name>
    <dbReference type="NCBI Taxonomy" id="1972431"/>
    <lineage>
        <taxon>Bacteria</taxon>
        <taxon>Pseudomonadati</taxon>
        <taxon>Pseudomonadota</taxon>
        <taxon>Gammaproteobacteria</taxon>
        <taxon>Enterobacterales</taxon>
        <taxon>Enterobacteriaceae</taxon>
        <taxon>Phytobacter</taxon>
    </lineage>
</organism>
<dbReference type="EMBL" id="JAWJAC010000003">
    <property type="protein sequence ID" value="MDV2862127.1"/>
    <property type="molecule type" value="Genomic_DNA"/>
</dbReference>
<keyword evidence="2" id="KW-1185">Reference proteome</keyword>
<gene>
    <name evidence="1" type="ORF">R0H02_06560</name>
</gene>